<dbReference type="EC" id="2.7.11.1" evidence="1"/>
<evidence type="ECO:0000256" key="2">
    <source>
        <dbReference type="ARBA" id="ARBA00022527"/>
    </source>
</evidence>
<protein>
    <recommendedName>
        <fullName evidence="1">non-specific serine/threonine protein kinase</fullName>
        <ecNumber evidence="1">2.7.11.1</ecNumber>
    </recommendedName>
</protein>
<evidence type="ECO:0000259" key="7">
    <source>
        <dbReference type="PROSITE" id="PS50011"/>
    </source>
</evidence>
<dbReference type="OrthoDB" id="10020333at2759"/>
<dbReference type="GO" id="GO:0004674">
    <property type="term" value="F:protein serine/threonine kinase activity"/>
    <property type="evidence" value="ECO:0007669"/>
    <property type="project" value="UniProtKB-KW"/>
</dbReference>
<feature type="domain" description="Protein kinase" evidence="7">
    <location>
        <begin position="28"/>
        <end position="412"/>
    </location>
</feature>
<evidence type="ECO:0000256" key="4">
    <source>
        <dbReference type="ARBA" id="ARBA00022741"/>
    </source>
</evidence>
<dbReference type="SUPFAM" id="SSF56112">
    <property type="entry name" value="Protein kinase-like (PK-like)"/>
    <property type="match status" value="1"/>
</dbReference>
<dbReference type="Gene3D" id="3.30.200.20">
    <property type="entry name" value="Phosphorylase Kinase, domain 1"/>
    <property type="match status" value="1"/>
</dbReference>
<dbReference type="EMBL" id="KV423928">
    <property type="protein sequence ID" value="KZT60746.1"/>
    <property type="molecule type" value="Genomic_DNA"/>
</dbReference>
<dbReference type="AlphaFoldDB" id="A0A165ILY5"/>
<reference evidence="8 9" key="1">
    <citation type="journal article" date="2016" name="Mol. Biol. Evol.">
        <title>Comparative Genomics of Early-Diverging Mushroom-Forming Fungi Provides Insights into the Origins of Lignocellulose Decay Capabilities.</title>
        <authorList>
            <person name="Nagy L.G."/>
            <person name="Riley R."/>
            <person name="Tritt A."/>
            <person name="Adam C."/>
            <person name="Daum C."/>
            <person name="Floudas D."/>
            <person name="Sun H."/>
            <person name="Yadav J.S."/>
            <person name="Pangilinan J."/>
            <person name="Larsson K.H."/>
            <person name="Matsuura K."/>
            <person name="Barry K."/>
            <person name="Labutti K."/>
            <person name="Kuo R."/>
            <person name="Ohm R.A."/>
            <person name="Bhattacharya S.S."/>
            <person name="Shirouzu T."/>
            <person name="Yoshinaga Y."/>
            <person name="Martin F.M."/>
            <person name="Grigoriev I.V."/>
            <person name="Hibbett D.S."/>
        </authorList>
    </citation>
    <scope>NUCLEOTIDE SEQUENCE [LARGE SCALE GENOMIC DNA]</scope>
    <source>
        <strain evidence="8 9">HHB12733</strain>
    </source>
</reference>
<name>A0A165ILY5_9BASI</name>
<dbReference type="Proteomes" id="UP000076842">
    <property type="component" value="Unassembled WGS sequence"/>
</dbReference>
<dbReference type="CDD" id="cd14019">
    <property type="entry name" value="STKc_Cdc7"/>
    <property type="match status" value="1"/>
</dbReference>
<evidence type="ECO:0000256" key="5">
    <source>
        <dbReference type="ARBA" id="ARBA00022777"/>
    </source>
</evidence>
<dbReference type="PROSITE" id="PS00108">
    <property type="entry name" value="PROTEIN_KINASE_ST"/>
    <property type="match status" value="1"/>
</dbReference>
<dbReference type="Pfam" id="PF00069">
    <property type="entry name" value="Pkinase"/>
    <property type="match status" value="2"/>
</dbReference>
<organism evidence="8 9">
    <name type="scientific">Calocera cornea HHB12733</name>
    <dbReference type="NCBI Taxonomy" id="1353952"/>
    <lineage>
        <taxon>Eukaryota</taxon>
        <taxon>Fungi</taxon>
        <taxon>Dikarya</taxon>
        <taxon>Basidiomycota</taxon>
        <taxon>Agaricomycotina</taxon>
        <taxon>Dacrymycetes</taxon>
        <taxon>Dacrymycetales</taxon>
        <taxon>Dacrymycetaceae</taxon>
        <taxon>Calocera</taxon>
    </lineage>
</organism>
<accession>A0A165ILY5</accession>
<keyword evidence="6" id="KW-0067">ATP-binding</keyword>
<evidence type="ECO:0000256" key="6">
    <source>
        <dbReference type="ARBA" id="ARBA00022840"/>
    </source>
</evidence>
<evidence type="ECO:0000313" key="8">
    <source>
        <dbReference type="EMBL" id="KZT60746.1"/>
    </source>
</evidence>
<dbReference type="InterPro" id="IPR008271">
    <property type="entry name" value="Ser/Thr_kinase_AS"/>
</dbReference>
<dbReference type="InterPro" id="IPR000719">
    <property type="entry name" value="Prot_kinase_dom"/>
</dbReference>
<evidence type="ECO:0000313" key="9">
    <source>
        <dbReference type="Proteomes" id="UP000076842"/>
    </source>
</evidence>
<dbReference type="InterPro" id="IPR011009">
    <property type="entry name" value="Kinase-like_dom_sf"/>
</dbReference>
<dbReference type="PROSITE" id="PS50011">
    <property type="entry name" value="PROTEIN_KINASE_DOM"/>
    <property type="match status" value="1"/>
</dbReference>
<dbReference type="GO" id="GO:0005524">
    <property type="term" value="F:ATP binding"/>
    <property type="evidence" value="ECO:0007669"/>
    <property type="project" value="UniProtKB-KW"/>
</dbReference>
<keyword evidence="3" id="KW-0808">Transferase</keyword>
<dbReference type="GO" id="GO:0005634">
    <property type="term" value="C:nucleus"/>
    <property type="evidence" value="ECO:0007669"/>
    <property type="project" value="TreeGrafter"/>
</dbReference>
<keyword evidence="4" id="KW-0547">Nucleotide-binding</keyword>
<dbReference type="PANTHER" id="PTHR44167">
    <property type="entry name" value="OVARIAN-SPECIFIC SERINE/THREONINE-PROTEIN KINASE LOK-RELATED"/>
    <property type="match status" value="1"/>
</dbReference>
<dbReference type="InParanoid" id="A0A165ILY5"/>
<gene>
    <name evidence="8" type="ORF">CALCODRAFT_428915</name>
</gene>
<dbReference type="GO" id="GO:0044773">
    <property type="term" value="P:mitotic DNA damage checkpoint signaling"/>
    <property type="evidence" value="ECO:0007669"/>
    <property type="project" value="TreeGrafter"/>
</dbReference>
<evidence type="ECO:0000256" key="1">
    <source>
        <dbReference type="ARBA" id="ARBA00012513"/>
    </source>
</evidence>
<keyword evidence="9" id="KW-1185">Reference proteome</keyword>
<dbReference type="PANTHER" id="PTHR44167:SF23">
    <property type="entry name" value="CDC7 KINASE, ISOFORM A-RELATED"/>
    <property type="match status" value="1"/>
</dbReference>
<dbReference type="STRING" id="1353952.A0A165ILY5"/>
<keyword evidence="5 8" id="KW-0418">Kinase</keyword>
<dbReference type="Gene3D" id="1.10.510.10">
    <property type="entry name" value="Transferase(Phosphotransferase) domain 1"/>
    <property type="match status" value="1"/>
</dbReference>
<keyword evidence="2" id="KW-0723">Serine/threonine-protein kinase</keyword>
<dbReference type="FunCoup" id="A0A165ILY5">
    <property type="interactions" value="382"/>
</dbReference>
<proteinExistence type="predicted"/>
<sequence>MKPASEQAEILAEIQDLENSVQGLADNYRLVDRLGEGTFSSVYKAEDLAYETHLNSYWLGHHPPWSSAHYQTLPPQKDGRGKAYVAIKRIYVTSSPTRIENELLIMEELRGCRHVAQLMTAFREEDQVVAIMPFHRNQDFRSFYRVLPLPKMRNYFRCLFRALRDIHARHIIHRDVKPANFLFDPVAEVGTLCDFGLAQRTSSPAHPKCLHSSPTFEHPHGRFSWQETNGQRSDKLAKAKQQFLNAPKRIAQGPEKIGYPTQDERPAVRANRAGTRGFRAPEVLLKCPDQTVAIDVWSAGVILLSFLTGKFPVFNSNDDVEALMEIAAIYGKDAMAKCAFLHNRTFLTNVPSVDHGGTPLADLVRKMNPSLFASSEVDQKLLAAALDLLPKLLHLDCTHRVTAEKALEHPFLVDMETPEYTVVPHIIGHGVCGLAHWQDDMDESHCIRVDGKVIHLRAGEGIPIGEEPCEIHKLKGWTDEGPGSDHGRYDM</sequence>
<evidence type="ECO:0000256" key="3">
    <source>
        <dbReference type="ARBA" id="ARBA00022679"/>
    </source>
</evidence>
<dbReference type="SMART" id="SM00220">
    <property type="entry name" value="S_TKc"/>
    <property type="match status" value="1"/>
</dbReference>